<keyword evidence="4 11" id="KW-0813">Transport</keyword>
<evidence type="ECO:0000256" key="5">
    <source>
        <dbReference type="ARBA" id="ARBA00022475"/>
    </source>
</evidence>
<evidence type="ECO:0000256" key="3">
    <source>
        <dbReference type="ARBA" id="ARBA00009047"/>
    </source>
</evidence>
<evidence type="ECO:0000259" key="13">
    <source>
        <dbReference type="PROSITE" id="PS50928"/>
    </source>
</evidence>
<comment type="caution">
    <text evidence="14">The sequence shown here is derived from an EMBL/GenBank/DDBJ whole genome shotgun (WGS) entry which is preliminary data.</text>
</comment>
<evidence type="ECO:0000256" key="11">
    <source>
        <dbReference type="RuleBase" id="RU363032"/>
    </source>
</evidence>
<protein>
    <recommendedName>
        <fullName evidence="12">Maltose/maltodextrin transport system permease protein</fullName>
    </recommendedName>
</protein>
<evidence type="ECO:0000313" key="15">
    <source>
        <dbReference type="Proteomes" id="UP000626148"/>
    </source>
</evidence>
<feature type="transmembrane region" description="Helical" evidence="11">
    <location>
        <begin position="356"/>
        <end position="381"/>
    </location>
</feature>
<evidence type="ECO:0000256" key="8">
    <source>
        <dbReference type="ARBA" id="ARBA00022692"/>
    </source>
</evidence>
<feature type="transmembrane region" description="Helical" evidence="11">
    <location>
        <begin position="412"/>
        <end position="433"/>
    </location>
</feature>
<feature type="domain" description="ABC transmembrane type-1" evidence="13">
    <location>
        <begin position="322"/>
        <end position="545"/>
    </location>
</feature>
<dbReference type="InterPro" id="IPR035277">
    <property type="entry name" value="MalF_N"/>
</dbReference>
<comment type="function">
    <text evidence="1 12">Part of the ABC transporter complex MalEFGK involved in maltose/maltodextrin import. Probably responsible for the translocation of the substrate across the membrane.</text>
</comment>
<feature type="transmembrane region" description="Helical" evidence="11">
    <location>
        <begin position="56"/>
        <end position="77"/>
    </location>
</feature>
<accession>A0A918NGE8</accession>
<comment type="subunit">
    <text evidence="12">The complex is composed of two ATP-binding proteins (MalK), two transmembrane proteins (MalG and MalF) and a solute-binding protein (MalE).</text>
</comment>
<dbReference type="Proteomes" id="UP000626148">
    <property type="component" value="Unassembled WGS sequence"/>
</dbReference>
<dbReference type="AlphaFoldDB" id="A0A918NGE8"/>
<dbReference type="SUPFAM" id="SSF161098">
    <property type="entry name" value="MetI-like"/>
    <property type="match status" value="1"/>
</dbReference>
<evidence type="ECO:0000256" key="1">
    <source>
        <dbReference type="ARBA" id="ARBA00002264"/>
    </source>
</evidence>
<reference evidence="14" key="1">
    <citation type="journal article" date="2014" name="Int. J. Syst. Evol. Microbiol.">
        <title>Complete genome sequence of Corynebacterium casei LMG S-19264T (=DSM 44701T), isolated from a smear-ripened cheese.</title>
        <authorList>
            <consortium name="US DOE Joint Genome Institute (JGI-PGF)"/>
            <person name="Walter F."/>
            <person name="Albersmeier A."/>
            <person name="Kalinowski J."/>
            <person name="Ruckert C."/>
        </authorList>
    </citation>
    <scope>NUCLEOTIDE SEQUENCE</scope>
    <source>
        <strain evidence="14">KCTC 22169</strain>
    </source>
</reference>
<evidence type="ECO:0000256" key="7">
    <source>
        <dbReference type="ARBA" id="ARBA00022597"/>
    </source>
</evidence>
<dbReference type="PROSITE" id="PS50928">
    <property type="entry name" value="ABC_TM1"/>
    <property type="match status" value="1"/>
</dbReference>
<feature type="transmembrane region" description="Helical" evidence="11">
    <location>
        <begin position="83"/>
        <end position="99"/>
    </location>
</feature>
<proteinExistence type="inferred from homology"/>
<feature type="transmembrane region" description="Helical" evidence="11">
    <location>
        <begin position="321"/>
        <end position="344"/>
    </location>
</feature>
<dbReference type="GO" id="GO:0015423">
    <property type="term" value="F:ABC-type maltose transporter activity"/>
    <property type="evidence" value="ECO:0007669"/>
    <property type="project" value="TreeGrafter"/>
</dbReference>
<keyword evidence="5" id="KW-1003">Cell membrane</keyword>
<comment type="similarity">
    <text evidence="3 12">Belongs to the binding-protein-dependent transport system permease family. MalFG subfamily.</text>
</comment>
<dbReference type="InterPro" id="IPR035906">
    <property type="entry name" value="MetI-like_sf"/>
</dbReference>
<dbReference type="CDD" id="cd06261">
    <property type="entry name" value="TM_PBP2"/>
    <property type="match status" value="1"/>
</dbReference>
<feature type="transmembrane region" description="Helical" evidence="11">
    <location>
        <begin position="454"/>
        <end position="477"/>
    </location>
</feature>
<dbReference type="Gene3D" id="3.10.650.10">
    <property type="entry name" value="MalF N-terminal region-like"/>
    <property type="match status" value="1"/>
</dbReference>
<evidence type="ECO:0000256" key="12">
    <source>
        <dbReference type="RuleBase" id="RU367050"/>
    </source>
</evidence>
<evidence type="ECO:0000256" key="6">
    <source>
        <dbReference type="ARBA" id="ARBA00022519"/>
    </source>
</evidence>
<keyword evidence="15" id="KW-1185">Reference proteome</keyword>
<feature type="transmembrane region" description="Helical" evidence="11">
    <location>
        <begin position="524"/>
        <end position="546"/>
    </location>
</feature>
<feature type="transmembrane region" description="Helical" evidence="11">
    <location>
        <begin position="106"/>
        <end position="127"/>
    </location>
</feature>
<dbReference type="InterPro" id="IPR047103">
    <property type="entry name" value="MalF_P2_sf"/>
</dbReference>
<dbReference type="NCBIfam" id="NF008232">
    <property type="entry name" value="PRK10999.1"/>
    <property type="match status" value="1"/>
</dbReference>
<gene>
    <name evidence="14" type="primary">malF</name>
    <name evidence="14" type="ORF">GCM10007392_43250</name>
</gene>
<organism evidence="14 15">
    <name type="scientific">Saccharospirillum salsuginis</name>
    <dbReference type="NCBI Taxonomy" id="418750"/>
    <lineage>
        <taxon>Bacteria</taxon>
        <taxon>Pseudomonadati</taxon>
        <taxon>Pseudomonadota</taxon>
        <taxon>Gammaproteobacteria</taxon>
        <taxon>Oceanospirillales</taxon>
        <taxon>Saccharospirillaceae</taxon>
        <taxon>Saccharospirillum</taxon>
    </lineage>
</organism>
<dbReference type="InterPro" id="IPR000515">
    <property type="entry name" value="MetI-like"/>
</dbReference>
<dbReference type="Pfam" id="PF14785">
    <property type="entry name" value="MalF_P2"/>
    <property type="match status" value="1"/>
</dbReference>
<dbReference type="PANTHER" id="PTHR47314:SF1">
    <property type="entry name" value="MALTOSE_MALTODEXTRIN TRANSPORT SYSTEM PERMEASE PROTEIN MALF"/>
    <property type="match status" value="1"/>
</dbReference>
<keyword evidence="8 11" id="KW-0812">Transmembrane</keyword>
<dbReference type="GO" id="GO:1990060">
    <property type="term" value="C:maltose transport complex"/>
    <property type="evidence" value="ECO:0007669"/>
    <property type="project" value="TreeGrafter"/>
</dbReference>
<dbReference type="Gene3D" id="2.40.430.10">
    <property type="entry name" value="D-maltodextrin-binding protein, MBP"/>
    <property type="match status" value="1"/>
</dbReference>
<dbReference type="Pfam" id="PF00528">
    <property type="entry name" value="BPD_transp_1"/>
    <property type="match status" value="1"/>
</dbReference>
<reference evidence="14" key="2">
    <citation type="submission" date="2020-09" db="EMBL/GenBank/DDBJ databases">
        <authorList>
            <person name="Sun Q."/>
            <person name="Kim S."/>
        </authorList>
    </citation>
    <scope>NUCLEOTIDE SEQUENCE</scope>
    <source>
        <strain evidence="14">KCTC 22169</strain>
    </source>
</reference>
<dbReference type="Gene3D" id="1.20.58.370">
    <property type="entry name" value="MalF N-terminal region-like"/>
    <property type="match status" value="1"/>
</dbReference>
<dbReference type="SUPFAM" id="SSF160964">
    <property type="entry name" value="MalF N-terminal region-like"/>
    <property type="match status" value="1"/>
</dbReference>
<dbReference type="Pfam" id="PF20872">
    <property type="entry name" value="MalF_N_TM"/>
    <property type="match status" value="1"/>
</dbReference>
<comment type="subcellular location">
    <subcellularLocation>
        <location evidence="2 12">Cell inner membrane</location>
        <topology evidence="2 12">Multi-pass membrane protein</topology>
    </subcellularLocation>
    <subcellularLocation>
        <location evidence="11">Cell membrane</location>
        <topology evidence="11">Multi-pass membrane protein</topology>
    </subcellularLocation>
</comment>
<dbReference type="InterPro" id="IPR048464">
    <property type="entry name" value="MalF_N_TM"/>
</dbReference>
<sequence>MTQTGHSADGLNQSPLTPSKPAKLFKAIFNRGNFMANPNAIPMVPQSATQSPLKRWLQRGIVGAITLFFLYIVLVMYSQNEPIFALVTLLFATGFAFIFTSERAYVWRYVFPGLAGMMLFIVFPIIYTLGISFTNYSNLHLIDYSQARTYFLNQTYIAEGGDSYDLSLYEQGSDYRIALTAGSDNQLYVSQDAVPLINTEQITLQMEAAEFAPELSEAPRTAAIKLRGALDNVRLELPDGTALFKSRLTQFAPSYPLWEPGEGDTLVNQQDGTVISPNYETGYFETRDGTALNPGFTVGVGFDNFTRVLTDRGMFDPFLQIFTWTMSFSSFTVIICFVLGLTLASLVQWEPIKGRTLYQVLLILPYALPSFISIMIFRALFNQNFGEINFILDSLFGISPDWNSNPNLTRGMILFVNCWLGYPYMFILCLGMLQSIPKDLYEASGIEGSGMFNNFFRITLPLILKPMLPLLIAAFAFNFNNFVLIELLTKGGPIMIGSNPPAGETDLLVNYAYRLAFRGDSQDFALASTISTFIFIMVGIIAYLYLKVTKVEVGRKRS</sequence>
<dbReference type="InterPro" id="IPR029345">
    <property type="entry name" value="MalF_P2"/>
</dbReference>
<evidence type="ECO:0000256" key="2">
    <source>
        <dbReference type="ARBA" id="ARBA00004429"/>
    </source>
</evidence>
<name>A0A918NGE8_9GAMM</name>
<keyword evidence="6 12" id="KW-0997">Cell inner membrane</keyword>
<dbReference type="EMBL" id="BMXR01000014">
    <property type="protein sequence ID" value="GGX71124.1"/>
    <property type="molecule type" value="Genomic_DNA"/>
</dbReference>
<dbReference type="Gene3D" id="1.10.3720.10">
    <property type="entry name" value="MetI-like"/>
    <property type="match status" value="1"/>
</dbReference>
<dbReference type="PANTHER" id="PTHR47314">
    <property type="entry name" value="MALTOSE/MALTODEXTRIN TRANSPORT SYSTEM PERMEASE PROTEIN MALF"/>
    <property type="match status" value="1"/>
</dbReference>
<dbReference type="GO" id="GO:0042956">
    <property type="term" value="P:maltodextrin transmembrane transport"/>
    <property type="evidence" value="ECO:0007669"/>
    <property type="project" value="TreeGrafter"/>
</dbReference>
<evidence type="ECO:0000313" key="14">
    <source>
        <dbReference type="EMBL" id="GGX71124.1"/>
    </source>
</evidence>
<keyword evidence="9 11" id="KW-1133">Transmembrane helix</keyword>
<keyword evidence="10 11" id="KW-0472">Membrane</keyword>
<evidence type="ECO:0000256" key="4">
    <source>
        <dbReference type="ARBA" id="ARBA00022448"/>
    </source>
</evidence>
<evidence type="ECO:0000256" key="9">
    <source>
        <dbReference type="ARBA" id="ARBA00022989"/>
    </source>
</evidence>
<keyword evidence="7 12" id="KW-0762">Sugar transport</keyword>
<evidence type="ECO:0000256" key="10">
    <source>
        <dbReference type="ARBA" id="ARBA00023136"/>
    </source>
</evidence>